<keyword evidence="7 15" id="KW-0347">Helicase</keyword>
<dbReference type="Pfam" id="PF12705">
    <property type="entry name" value="PDDEXK_1"/>
    <property type="match status" value="1"/>
</dbReference>
<evidence type="ECO:0000256" key="12">
    <source>
        <dbReference type="ARBA" id="ARBA00023125"/>
    </source>
</evidence>
<keyword evidence="10" id="KW-0408">Iron</keyword>
<dbReference type="EMBL" id="CP121694">
    <property type="protein sequence ID" value="WRO21864.1"/>
    <property type="molecule type" value="Genomic_DNA"/>
</dbReference>
<dbReference type="SUPFAM" id="SSF52540">
    <property type="entry name" value="P-loop containing nucleoside triphosphate hydrolases"/>
    <property type="match status" value="1"/>
</dbReference>
<keyword evidence="5" id="KW-0227">DNA damage</keyword>
<evidence type="ECO:0000256" key="1">
    <source>
        <dbReference type="ARBA" id="ARBA00022485"/>
    </source>
</evidence>
<dbReference type="PROSITE" id="PS51217">
    <property type="entry name" value="UVRD_HELICASE_CTER"/>
    <property type="match status" value="1"/>
</dbReference>
<dbReference type="GO" id="GO:0000724">
    <property type="term" value="P:double-strand break repair via homologous recombination"/>
    <property type="evidence" value="ECO:0007669"/>
    <property type="project" value="InterPro"/>
</dbReference>
<dbReference type="SUPFAM" id="SSF52980">
    <property type="entry name" value="Restriction endonuclease-like"/>
    <property type="match status" value="1"/>
</dbReference>
<evidence type="ECO:0000256" key="3">
    <source>
        <dbReference type="ARBA" id="ARBA00022723"/>
    </source>
</evidence>
<dbReference type="InterPro" id="IPR049035">
    <property type="entry name" value="ADDB_N"/>
</dbReference>
<evidence type="ECO:0000313" key="16">
    <source>
        <dbReference type="Proteomes" id="UP001329915"/>
    </source>
</evidence>
<evidence type="ECO:0000256" key="11">
    <source>
        <dbReference type="ARBA" id="ARBA00023014"/>
    </source>
</evidence>
<protein>
    <submittedName>
        <fullName evidence="15">Helicase-exonuclease AddAB subunit AddB</fullName>
    </submittedName>
</protein>
<evidence type="ECO:0000256" key="7">
    <source>
        <dbReference type="ARBA" id="ARBA00022806"/>
    </source>
</evidence>
<feature type="domain" description="UvrD-like helicase C-terminal" evidence="14">
    <location>
        <begin position="279"/>
        <end position="590"/>
    </location>
</feature>
<dbReference type="InterPro" id="IPR014140">
    <property type="entry name" value="DNA_helicase_suAddB"/>
</dbReference>
<dbReference type="PANTHER" id="PTHR30591:SF1">
    <property type="entry name" value="RECBCD ENZYME SUBUNIT RECC"/>
    <property type="match status" value="1"/>
</dbReference>
<dbReference type="InterPro" id="IPR027417">
    <property type="entry name" value="P-loop_NTPase"/>
</dbReference>
<reference evidence="15 16" key="1">
    <citation type="submission" date="2023-04" db="EMBL/GenBank/DDBJ databases">
        <authorList>
            <person name="Hsu D."/>
        </authorList>
    </citation>
    <scope>NUCLEOTIDE SEQUENCE [LARGE SCALE GENOMIC DNA]</scope>
    <source>
        <strain evidence="15 16">MK1</strain>
    </source>
</reference>
<proteinExistence type="predicted"/>
<evidence type="ECO:0000256" key="8">
    <source>
        <dbReference type="ARBA" id="ARBA00022839"/>
    </source>
</evidence>
<evidence type="ECO:0000256" key="2">
    <source>
        <dbReference type="ARBA" id="ARBA00022722"/>
    </source>
</evidence>
<dbReference type="InterPro" id="IPR011335">
    <property type="entry name" value="Restrct_endonuc-II-like"/>
</dbReference>
<keyword evidence="13" id="KW-0234">DNA repair</keyword>
<keyword evidence="12" id="KW-0238">DNA-binding</keyword>
<dbReference type="GO" id="GO:0003677">
    <property type="term" value="F:DNA binding"/>
    <property type="evidence" value="ECO:0007669"/>
    <property type="project" value="UniProtKB-KW"/>
</dbReference>
<dbReference type="InterPro" id="IPR038726">
    <property type="entry name" value="PDDEXK_AddAB-type"/>
</dbReference>
<dbReference type="InterPro" id="IPR014017">
    <property type="entry name" value="DNA_helicase_UvrD-like_C"/>
</dbReference>
<dbReference type="GO" id="GO:0005524">
    <property type="term" value="F:ATP binding"/>
    <property type="evidence" value="ECO:0007669"/>
    <property type="project" value="UniProtKB-KW"/>
</dbReference>
<evidence type="ECO:0000256" key="5">
    <source>
        <dbReference type="ARBA" id="ARBA00022763"/>
    </source>
</evidence>
<dbReference type="RefSeq" id="WP_366924691.1">
    <property type="nucleotide sequence ID" value="NZ_CP121694.1"/>
</dbReference>
<dbReference type="InterPro" id="IPR011604">
    <property type="entry name" value="PDDEXK-like_dom_sf"/>
</dbReference>
<dbReference type="PANTHER" id="PTHR30591">
    <property type="entry name" value="RECBCD ENZYME SUBUNIT RECC"/>
    <property type="match status" value="1"/>
</dbReference>
<keyword evidence="8" id="KW-0269">Exonuclease</keyword>
<sequence>MSVTFILGRAGSGKTHFCLEEIKEELLQNPEGPPLIFLVPEQATFQLERELINTPGLDCFARVQVLSFRRLAFRIFQQTGGMVRPHISEMGKRMLIRSVLAKEAKNLKLFSHLSGDFGFCDTVASSISEFKMYGLAAEELECEAAALVDNVAKKLLADKLHDMAIAYQGLETALDGRYTDPDDYMRWVAEKMPESDLIQGAKVWVDGFSGFTVHEYAVLAQLFSSAAVVKMALCLPHWAAADKLSEHDIFYPTWRTYQQLLALSAETGAAVEKTVKLEGKPPRFNNPWLQHLEAQLSCWPGEQKEGQPQGIRVTGAANRRTEIETAARQMIALARDRDWRWREMSVMCRGLEPYADLVRTIFKDYGIPFFIDKSQGVAHHPLVELLRSSMETVASNWRHEVVFRCLKTDLLPLDREEVDRLENYCLACGIEGSLWTMEHRWQYIAELDLENNVAAVKSQEDYLADINELRDKVRACFQPLAQFSSGRHKVREISRACWQYLDLLAVAENMAVWRDEDERQGDLTRAQEHVQVWDQVIELLDQMVECLGEEELTLREYLTILEAGLEQLKVGLIPPGLDQVLVGSIDRSRNPNVKALFFLGANDGIFPRQFSEEQIFGDEEREYLQAEGLEIALSSRMKLLEEQYFIYIGMTRASQYLSISYALADEEGKEMRPSAILHTIKNIFPQLEIDYCGMEPEGECQTREYLVPGPGSIILLINKLRQVKEGAEFPLVWQNLFNFYLNRNSTRDLLLSLLGSLSFSPSQKNLSDDSINQLYSNPIKVSVSRLEQYARCPFSYFAEHVLKLRERRQLTLDALNLGKIYHQILSEFVLNLEQEQLLWKTLDAVKKKELADRVLAQIHRNLERTGLLKDAKNRYLLKQVRENIYYALDILTEHAQRGEFVTRWVETSFDRGGQLQPLEVQVNEKWSLMLRGRVDRIDLTDGGGKKYLRIVDYKTNDTRFHWWQFYYGLQLQLLTYLWAAVDSIPALVAEEVAAAGAFYFPVSRPLVASNGPLTEEAAHRQVKLKSKMQGVLLRDHEAVSRMGVDGVGYSDLLPVQIKKDGDFGGGRNSSNLLTNEQLSQVLKFTESKIRQLGKKIAAGEIRAYPYWHKKDTPCGRCGYKPICWFDSSFSGCGYNFLRPMNDQQLLENICQYGEGGEE</sequence>
<evidence type="ECO:0000256" key="10">
    <source>
        <dbReference type="ARBA" id="ARBA00023004"/>
    </source>
</evidence>
<name>A0AAU0UM63_9FIRM</name>
<keyword evidence="6" id="KW-0378">Hydrolase</keyword>
<keyword evidence="3" id="KW-0479">Metal-binding</keyword>
<accession>A0AAU0UM63</accession>
<keyword evidence="11" id="KW-0411">Iron-sulfur</keyword>
<dbReference type="Proteomes" id="UP001329915">
    <property type="component" value="Chromosome"/>
</dbReference>
<dbReference type="AlphaFoldDB" id="A0AAU0UM63"/>
<dbReference type="Pfam" id="PF21445">
    <property type="entry name" value="ADDB_N"/>
    <property type="match status" value="1"/>
</dbReference>
<evidence type="ECO:0000259" key="14">
    <source>
        <dbReference type="PROSITE" id="PS51217"/>
    </source>
</evidence>
<dbReference type="GO" id="GO:0004386">
    <property type="term" value="F:helicase activity"/>
    <property type="evidence" value="ECO:0007669"/>
    <property type="project" value="UniProtKB-KW"/>
</dbReference>
<organism evidence="15 16">
    <name type="scientific">Metallumcola ferriviriculae</name>
    <dbReference type="NCBI Taxonomy" id="3039180"/>
    <lineage>
        <taxon>Bacteria</taxon>
        <taxon>Bacillati</taxon>
        <taxon>Bacillota</taxon>
        <taxon>Clostridia</taxon>
        <taxon>Neomoorellales</taxon>
        <taxon>Desulfitibacteraceae</taxon>
        <taxon>Metallumcola</taxon>
    </lineage>
</organism>
<dbReference type="Pfam" id="PF13361">
    <property type="entry name" value="UvrD_C"/>
    <property type="match status" value="1"/>
</dbReference>
<keyword evidence="16" id="KW-1185">Reference proteome</keyword>
<dbReference type="NCBIfam" id="TIGR02773">
    <property type="entry name" value="addB_Gpos"/>
    <property type="match status" value="1"/>
</dbReference>
<dbReference type="Gene3D" id="3.90.320.10">
    <property type="match status" value="1"/>
</dbReference>
<gene>
    <name evidence="15" type="primary">addB</name>
    <name evidence="15" type="ORF">MFMK1_001685</name>
</gene>
<evidence type="ECO:0000256" key="9">
    <source>
        <dbReference type="ARBA" id="ARBA00022840"/>
    </source>
</evidence>
<dbReference type="Gene3D" id="3.40.50.300">
    <property type="entry name" value="P-loop containing nucleotide triphosphate hydrolases"/>
    <property type="match status" value="4"/>
</dbReference>
<keyword evidence="4" id="KW-0547">Nucleotide-binding</keyword>
<evidence type="ECO:0000256" key="13">
    <source>
        <dbReference type="ARBA" id="ARBA00023204"/>
    </source>
</evidence>
<keyword evidence="1" id="KW-0004">4Fe-4S</keyword>
<evidence type="ECO:0000313" key="15">
    <source>
        <dbReference type="EMBL" id="WRO21864.1"/>
    </source>
</evidence>
<keyword evidence="9" id="KW-0067">ATP-binding</keyword>
<keyword evidence="2" id="KW-0540">Nuclease</keyword>
<dbReference type="GO" id="GO:0046872">
    <property type="term" value="F:metal ion binding"/>
    <property type="evidence" value="ECO:0007669"/>
    <property type="project" value="UniProtKB-KW"/>
</dbReference>
<evidence type="ECO:0000256" key="4">
    <source>
        <dbReference type="ARBA" id="ARBA00022741"/>
    </source>
</evidence>
<dbReference type="KEGG" id="dbc:MFMK1_001685"/>
<evidence type="ECO:0000256" key="6">
    <source>
        <dbReference type="ARBA" id="ARBA00022801"/>
    </source>
</evidence>
<dbReference type="GO" id="GO:0051539">
    <property type="term" value="F:4 iron, 4 sulfur cluster binding"/>
    <property type="evidence" value="ECO:0007669"/>
    <property type="project" value="UniProtKB-KW"/>
</dbReference>
<dbReference type="GO" id="GO:0004527">
    <property type="term" value="F:exonuclease activity"/>
    <property type="evidence" value="ECO:0007669"/>
    <property type="project" value="UniProtKB-KW"/>
</dbReference>